<dbReference type="InterPro" id="IPR047216">
    <property type="entry name" value="Endonuclease_DUF559_bact"/>
</dbReference>
<dbReference type="GO" id="GO:0004519">
    <property type="term" value="F:endonuclease activity"/>
    <property type="evidence" value="ECO:0007669"/>
    <property type="project" value="UniProtKB-KW"/>
</dbReference>
<keyword evidence="2" id="KW-0540">Nuclease</keyword>
<accession>A0ABR6S076</accession>
<reference evidence="2 3" key="1">
    <citation type="submission" date="2020-04" db="EMBL/GenBank/DDBJ databases">
        <title>The draft genome of Kluyvera sichuanensis strain SCKS090646.</title>
        <authorList>
            <person name="Wei L."/>
            <person name="Liu L."/>
            <person name="Feng Y."/>
            <person name="Zong Z."/>
        </authorList>
    </citation>
    <scope>NUCLEOTIDE SEQUENCE [LARGE SCALE GENOMIC DNA]</scope>
    <source>
        <strain evidence="2 3">090646</strain>
    </source>
</reference>
<feature type="domain" description="DUF559" evidence="1">
    <location>
        <begin position="4"/>
        <end position="109"/>
    </location>
</feature>
<protein>
    <submittedName>
        <fullName evidence="2">Endonuclease domain-containing protein</fullName>
    </submittedName>
</protein>
<dbReference type="RefSeq" id="WP_185669903.1">
    <property type="nucleotide sequence ID" value="NZ_JABBJF010000038.1"/>
</dbReference>
<keyword evidence="2" id="KW-0378">Hydrolase</keyword>
<gene>
    <name evidence="2" type="ORF">HII27_24210</name>
</gene>
<comment type="caution">
    <text evidence="2">The sequence shown here is derived from an EMBL/GenBank/DDBJ whole genome shotgun (WGS) entry which is preliminary data.</text>
</comment>
<keyword evidence="2" id="KW-0255">Endonuclease</keyword>
<name>A0ABR6S076_9ENTR</name>
<organism evidence="2 3">
    <name type="scientific">Kluyvera sichuanensis</name>
    <dbReference type="NCBI Taxonomy" id="2725494"/>
    <lineage>
        <taxon>Bacteria</taxon>
        <taxon>Pseudomonadati</taxon>
        <taxon>Pseudomonadota</taxon>
        <taxon>Gammaproteobacteria</taxon>
        <taxon>Enterobacterales</taxon>
        <taxon>Enterobacteriaceae</taxon>
        <taxon>Kluyvera</taxon>
    </lineage>
</organism>
<dbReference type="PANTHER" id="PTHR38590">
    <property type="entry name" value="BLL0828 PROTEIN"/>
    <property type="match status" value="1"/>
</dbReference>
<dbReference type="EMBL" id="JABBJF010000038">
    <property type="protein sequence ID" value="MBC1188782.1"/>
    <property type="molecule type" value="Genomic_DNA"/>
</dbReference>
<sequence length="120" mass="14338">MENTYDFARQLRRGLTPHERRLWYQLRDRRFAQFKFRRQHPVGPYILDFACCAVRLAVELDGGQHNERAGYDARRTAWLELQRWRVLRFWNNELMGNEEAVLAQILEALVSQLPSPRPSP</sequence>
<keyword evidence="3" id="KW-1185">Reference proteome</keyword>
<evidence type="ECO:0000259" key="1">
    <source>
        <dbReference type="Pfam" id="PF04480"/>
    </source>
</evidence>
<evidence type="ECO:0000313" key="2">
    <source>
        <dbReference type="EMBL" id="MBC1188782.1"/>
    </source>
</evidence>
<evidence type="ECO:0000313" key="3">
    <source>
        <dbReference type="Proteomes" id="UP000607331"/>
    </source>
</evidence>
<dbReference type="InterPro" id="IPR007569">
    <property type="entry name" value="DUF559"/>
</dbReference>
<dbReference type="Gene3D" id="3.40.960.10">
    <property type="entry name" value="VSR Endonuclease"/>
    <property type="match status" value="1"/>
</dbReference>
<dbReference type="PANTHER" id="PTHR38590:SF1">
    <property type="entry name" value="BLL0828 PROTEIN"/>
    <property type="match status" value="1"/>
</dbReference>
<dbReference type="CDD" id="cd01038">
    <property type="entry name" value="Endonuclease_DUF559"/>
    <property type="match status" value="1"/>
</dbReference>
<dbReference type="Pfam" id="PF04480">
    <property type="entry name" value="DUF559"/>
    <property type="match status" value="1"/>
</dbReference>
<dbReference type="Proteomes" id="UP000607331">
    <property type="component" value="Unassembled WGS sequence"/>
</dbReference>
<dbReference type="InterPro" id="IPR011335">
    <property type="entry name" value="Restrct_endonuc-II-like"/>
</dbReference>
<proteinExistence type="predicted"/>
<dbReference type="SUPFAM" id="SSF52980">
    <property type="entry name" value="Restriction endonuclease-like"/>
    <property type="match status" value="1"/>
</dbReference>